<dbReference type="SMART" id="SM00694">
    <property type="entry name" value="DysFC"/>
    <property type="match status" value="1"/>
</dbReference>
<dbReference type="CDD" id="cd04037">
    <property type="entry name" value="C2E_Ferlin"/>
    <property type="match status" value="1"/>
</dbReference>
<comment type="caution">
    <text evidence="12">The sequence shown here is derived from an EMBL/GenBank/DDBJ whole genome shotgun (WGS) entry which is preliminary data.</text>
</comment>
<evidence type="ECO:0000256" key="7">
    <source>
        <dbReference type="ARBA" id="ARBA00022989"/>
    </source>
</evidence>
<feature type="compositionally biased region" description="Basic residues" evidence="9">
    <location>
        <begin position="463"/>
        <end position="474"/>
    </location>
</feature>
<keyword evidence="8 10" id="KW-0472">Membrane</keyword>
<proteinExistence type="inferred from homology"/>
<dbReference type="SMART" id="SM01201">
    <property type="entry name" value="FerB"/>
    <property type="match status" value="1"/>
</dbReference>
<reference evidence="12" key="1">
    <citation type="journal article" date="2023" name="DNA Res.">
        <title>Chromosome-level genome assembly of Phrynocephalus forsythii using third-generation DNA sequencing and Hi-C analysis.</title>
        <authorList>
            <person name="Qi Y."/>
            <person name="Zhao W."/>
            <person name="Zhao Y."/>
            <person name="Niu C."/>
            <person name="Cao S."/>
            <person name="Zhang Y."/>
        </authorList>
    </citation>
    <scope>NUCLEOTIDE SEQUENCE</scope>
    <source>
        <tissue evidence="12">Muscle</tissue>
    </source>
</reference>
<gene>
    <name evidence="12" type="ORF">JRQ81_017159</name>
</gene>
<dbReference type="FunFam" id="2.60.40.150:FF:000009">
    <property type="entry name" value="dysferlin isoform X2"/>
    <property type="match status" value="1"/>
</dbReference>
<dbReference type="PANTHER" id="PTHR12546:SF55">
    <property type="entry name" value="MYOFERLIN"/>
    <property type="match status" value="1"/>
</dbReference>
<dbReference type="InterPro" id="IPR000008">
    <property type="entry name" value="C2_dom"/>
</dbReference>
<evidence type="ECO:0000256" key="6">
    <source>
        <dbReference type="ARBA" id="ARBA00022837"/>
    </source>
</evidence>
<dbReference type="OrthoDB" id="270970at2759"/>
<dbReference type="InterPro" id="IPR012561">
    <property type="entry name" value="Ferlin_B-domain"/>
</dbReference>
<keyword evidence="6" id="KW-0106">Calcium</keyword>
<dbReference type="InterPro" id="IPR037721">
    <property type="entry name" value="Ferlin"/>
</dbReference>
<dbReference type="Pfam" id="PF16165">
    <property type="entry name" value="Ferlin_C"/>
    <property type="match status" value="1"/>
</dbReference>
<name>A0A9Q0XQA7_9SAUR</name>
<dbReference type="GO" id="GO:0007009">
    <property type="term" value="P:plasma membrane organization"/>
    <property type="evidence" value="ECO:0007669"/>
    <property type="project" value="TreeGrafter"/>
</dbReference>
<keyword evidence="3 10" id="KW-0812">Transmembrane</keyword>
<evidence type="ECO:0000256" key="1">
    <source>
        <dbReference type="ARBA" id="ARBA00004167"/>
    </source>
</evidence>
<dbReference type="SUPFAM" id="SSF49562">
    <property type="entry name" value="C2 domain (Calcium/lipid-binding domain, CaLB)"/>
    <property type="match status" value="3"/>
</dbReference>
<dbReference type="InterPro" id="IPR035892">
    <property type="entry name" value="C2_domain_sf"/>
</dbReference>
<evidence type="ECO:0000256" key="4">
    <source>
        <dbReference type="ARBA" id="ARBA00022723"/>
    </source>
</evidence>
<evidence type="ECO:0000313" key="13">
    <source>
        <dbReference type="Proteomes" id="UP001142489"/>
    </source>
</evidence>
<protein>
    <recommendedName>
        <fullName evidence="11">C2 domain-containing protein</fullName>
    </recommendedName>
</protein>
<dbReference type="InterPro" id="IPR037725">
    <property type="entry name" value="C2F_Ferlin"/>
</dbReference>
<dbReference type="SMART" id="SM00693">
    <property type="entry name" value="DysFN"/>
    <property type="match status" value="2"/>
</dbReference>
<evidence type="ECO:0000256" key="8">
    <source>
        <dbReference type="ARBA" id="ARBA00023136"/>
    </source>
</evidence>
<dbReference type="GO" id="GO:0005886">
    <property type="term" value="C:plasma membrane"/>
    <property type="evidence" value="ECO:0007669"/>
    <property type="project" value="UniProtKB-ARBA"/>
</dbReference>
<keyword evidence="5" id="KW-0677">Repeat</keyword>
<dbReference type="SMART" id="SM01200">
    <property type="entry name" value="FerA"/>
    <property type="match status" value="1"/>
</dbReference>
<dbReference type="InterPro" id="IPR037724">
    <property type="entry name" value="C2E_Ferlin"/>
</dbReference>
<dbReference type="Proteomes" id="UP001142489">
    <property type="component" value="Unassembled WGS sequence"/>
</dbReference>
<dbReference type="InterPro" id="IPR055072">
    <property type="entry name" value="Ferlin_DSRM"/>
</dbReference>
<dbReference type="PROSITE" id="PS50004">
    <property type="entry name" value="C2"/>
    <property type="match status" value="3"/>
</dbReference>
<sequence length="1436" mass="164912">MIPSDDVLVVEKYQRRRQYSLCTVFHSATMLQDIGEAIQFEVSIGNYGNKFDTTCKPLASTTLYSRAVFDGNYYYYLPWAHMKPVVTLTSYWEDISHRLDPLNLLLLIVEKLQTNIDALKSGIQAKQPENQLVEIWLKLIDELMEDVSNELPRIEGKHNVTVLDTQIRKLRLKSLSQIQEAAAKMRNEATDVKATLTEIEDWLHKLTQLAEEPQNSMPDVIIWMIRGEKRLAYARIPAHEVLYSTSCPGGSGKYCGKTQTIFLKYPMDKNNGIRIPVQLRVNIWLGLSAVEKKFNSFAEGTFSVFAEMYENQALMFGKWGTSGLVGRHKFSDVTGKIKLKREYFLPPKGWEWEGEWFVDPERSLLTEADAGHTEFTDEVYQNESRYPGGEWKAAEESYTDVNGEKAPPPGEITCPPGWMWEDDAWIYDINRAVDEKGWEYGVTIPPDNKPKSWGAAEKMYHTHRRRRLVRKRRKDPSQTTSSKGADTSEDDGDKASEKSKDSATLAFGANTPIISCHFDSKFIWNSISEAMHSQRLCCLSMPINDSLHHRYPHTECMHTKLKHKYKLCLQFCPDLMYGNGTTNSPFGAHASIQGKDEFLGRTSCTPMVKLNPDIDISPKLLWYPVMNGGKACGDLLLAAELLLNEKGGTDLPILPSQRAPNLYMVPQGIRPVVQLTAIEILAWGLRNMKNYQMAPVTSPSLIVQCGSEMVESVVIKNLKKTPNFPGSVLFMKVLLPKEELYTPSLVLKVIDHRPFGRKPIVGQCTIGLLEHFRCDPYAAKEDIAPQMKVSILSAAPRRDVIIEVEDTQDLLTTQLTEKEEEIVDWWSKFYASVGETEKCGQYIQKGYDTIKVYDCELEKVPDFRNLTDFCDTFKLHRGKSEENDDPTVVGEFKGSFRIYTLPDDPTVPSPPRQFRELPDSGPQECIVRIYVVRALDLQPRDNNGLCDPYIKITLSKKVIEDRDHYIPNTLNPNFGRMYELTCFLPQEKDLKISVYDYDMLTRDEKVGETIIDLENRFLSRFGAHCGIPQQYCISGINTWRDQLKPTQLLQNIARVKGYRPPVLSGNGQRITYGGREYTLEEFEANKKLHEHLGPAEERLALHILRTQGLVPEYVETRTLYSTFQPNISQGKLQMWVDIFTKSLGPPGPPFNITPRKAKKYELRVIIWNTKDVILDEKSITGEEMSDIYVKGWMPGFEENKQKTDVHYRSLDGDGNFNWRFVFPFEYFPAEQLCTVSKKEHFWSLDNTEFRIPPKLLIQIWDNDKFSLDDYLGFVELDLHNTVVPAKSPEKCTLDMIPEYKPTNSLKMPKTASLFEQKSMRGWWPCYMEKDGSRVLAGKVEMTLEVLREKEIEERPAGKGRDEPNMNPKLDMPNRPETSFLWFTNPCKTMKYIVWRRFKWVFIGIIILLIVLLFVAILLYSLPNYISMKIVHPFPSR</sequence>
<organism evidence="12 13">
    <name type="scientific">Phrynocephalus forsythii</name>
    <dbReference type="NCBI Taxonomy" id="171643"/>
    <lineage>
        <taxon>Eukaryota</taxon>
        <taxon>Metazoa</taxon>
        <taxon>Chordata</taxon>
        <taxon>Craniata</taxon>
        <taxon>Vertebrata</taxon>
        <taxon>Euteleostomi</taxon>
        <taxon>Lepidosauria</taxon>
        <taxon>Squamata</taxon>
        <taxon>Bifurcata</taxon>
        <taxon>Unidentata</taxon>
        <taxon>Episquamata</taxon>
        <taxon>Toxicofera</taxon>
        <taxon>Iguania</taxon>
        <taxon>Acrodonta</taxon>
        <taxon>Agamidae</taxon>
        <taxon>Agaminae</taxon>
        <taxon>Phrynocephalus</taxon>
    </lineage>
</organism>
<dbReference type="FunFam" id="2.60.40.150:FF:000021">
    <property type="entry name" value="dysferlin isoform X2"/>
    <property type="match status" value="1"/>
</dbReference>
<feature type="region of interest" description="Disordered" evidence="9">
    <location>
        <begin position="395"/>
        <end position="415"/>
    </location>
</feature>
<keyword evidence="13" id="KW-1185">Reference proteome</keyword>
<evidence type="ECO:0000256" key="3">
    <source>
        <dbReference type="ARBA" id="ARBA00022692"/>
    </source>
</evidence>
<feature type="domain" description="C2" evidence="11">
    <location>
        <begin position="654"/>
        <end position="782"/>
    </location>
</feature>
<comment type="subcellular location">
    <subcellularLocation>
        <location evidence="1">Membrane</location>
        <topology evidence="1">Single-pass membrane protein</topology>
    </subcellularLocation>
</comment>
<dbReference type="InterPro" id="IPR012560">
    <property type="entry name" value="Ferlin_A-domain"/>
</dbReference>
<feature type="region of interest" description="Disordered" evidence="9">
    <location>
        <begin position="463"/>
        <end position="501"/>
    </location>
</feature>
<dbReference type="Pfam" id="PF00168">
    <property type="entry name" value="C2"/>
    <property type="match status" value="3"/>
</dbReference>
<keyword evidence="7 10" id="KW-1133">Transmembrane helix</keyword>
<keyword evidence="4" id="KW-0479">Metal-binding</keyword>
<dbReference type="CDD" id="cd08374">
    <property type="entry name" value="C2F_Ferlin"/>
    <property type="match status" value="1"/>
</dbReference>
<evidence type="ECO:0000313" key="12">
    <source>
        <dbReference type="EMBL" id="KAJ7324139.1"/>
    </source>
</evidence>
<dbReference type="GO" id="GO:0046872">
    <property type="term" value="F:metal ion binding"/>
    <property type="evidence" value="ECO:0007669"/>
    <property type="project" value="UniProtKB-KW"/>
</dbReference>
<dbReference type="InterPro" id="IPR006614">
    <property type="entry name" value="Peroxin/Ferlin"/>
</dbReference>
<dbReference type="Pfam" id="PF22901">
    <property type="entry name" value="dsrm_Ferlin"/>
    <property type="match status" value="1"/>
</dbReference>
<dbReference type="EMBL" id="JAPFRF010000008">
    <property type="protein sequence ID" value="KAJ7324139.1"/>
    <property type="molecule type" value="Genomic_DNA"/>
</dbReference>
<feature type="transmembrane region" description="Helical" evidence="10">
    <location>
        <begin position="1399"/>
        <end position="1421"/>
    </location>
</feature>
<evidence type="ECO:0000256" key="9">
    <source>
        <dbReference type="SAM" id="MobiDB-lite"/>
    </source>
</evidence>
<accession>A0A9Q0XQA7</accession>
<dbReference type="Gene3D" id="2.60.40.150">
    <property type="entry name" value="C2 domain"/>
    <property type="match status" value="2"/>
</dbReference>
<dbReference type="Pfam" id="PF08165">
    <property type="entry name" value="FerA"/>
    <property type="match status" value="1"/>
</dbReference>
<feature type="domain" description="C2" evidence="11">
    <location>
        <begin position="908"/>
        <end position="1026"/>
    </location>
</feature>
<evidence type="ECO:0000259" key="11">
    <source>
        <dbReference type="PROSITE" id="PS50004"/>
    </source>
</evidence>
<evidence type="ECO:0000256" key="2">
    <source>
        <dbReference type="ARBA" id="ARBA00007561"/>
    </source>
</evidence>
<dbReference type="GO" id="GO:0061025">
    <property type="term" value="P:membrane fusion"/>
    <property type="evidence" value="ECO:0007669"/>
    <property type="project" value="TreeGrafter"/>
</dbReference>
<dbReference type="Pfam" id="PF08150">
    <property type="entry name" value="FerB"/>
    <property type="match status" value="1"/>
</dbReference>
<evidence type="ECO:0000256" key="5">
    <source>
        <dbReference type="ARBA" id="ARBA00022737"/>
    </source>
</evidence>
<dbReference type="SMART" id="SM00239">
    <property type="entry name" value="C2"/>
    <property type="match status" value="2"/>
</dbReference>
<dbReference type="PANTHER" id="PTHR12546">
    <property type="entry name" value="FER-1-LIKE"/>
    <property type="match status" value="1"/>
</dbReference>
<comment type="similarity">
    <text evidence="2">Belongs to the ferlin family.</text>
</comment>
<dbReference type="InterPro" id="IPR032362">
    <property type="entry name" value="Ferlin_C"/>
</dbReference>
<feature type="domain" description="C2" evidence="11">
    <location>
        <begin position="1144"/>
        <end position="1292"/>
    </location>
</feature>
<evidence type="ECO:0000256" key="10">
    <source>
        <dbReference type="SAM" id="Phobius"/>
    </source>
</evidence>